<dbReference type="EC" id="1.7.1.17" evidence="6"/>
<dbReference type="InterPro" id="IPR003680">
    <property type="entry name" value="Flavodoxin_fold"/>
</dbReference>
<evidence type="ECO:0000256" key="2">
    <source>
        <dbReference type="ARBA" id="ARBA00022643"/>
    </source>
</evidence>
<dbReference type="SUPFAM" id="SSF52218">
    <property type="entry name" value="Flavoproteins"/>
    <property type="match status" value="1"/>
</dbReference>
<dbReference type="STRING" id="490188.SAMN04488068_2722"/>
<sequence>MNTLATSAPTLLQINTSLFSGNGQSSQLADHFVAAWKARHPGGRVVVRDLAAQPVPHLDAARITALSTPAASRTAEQAAIVAESDALIDELKSADAIVLGLPMYNFGVPSQLKAYLDHLARAGVTFRYTANGPEGLIGDRKLTVLATRGGLHRGQPSDSQTAFVQTFFNFIGIRSIEFVYAEGLNINAQLKDEAIARAHGEIDQLAA</sequence>
<proteinExistence type="inferred from homology"/>
<keyword evidence="2 6" id="KW-0288">FMN</keyword>
<evidence type="ECO:0000256" key="6">
    <source>
        <dbReference type="HAMAP-Rule" id="MF_01216"/>
    </source>
</evidence>
<name>A0A1M5QN59_9GAMM</name>
<evidence type="ECO:0000259" key="7">
    <source>
        <dbReference type="Pfam" id="PF02525"/>
    </source>
</evidence>
<evidence type="ECO:0000256" key="5">
    <source>
        <dbReference type="ARBA" id="ARBA00048542"/>
    </source>
</evidence>
<dbReference type="OrthoDB" id="9787136at2"/>
<comment type="function">
    <text evidence="6">Quinone reductase that provides resistance to thiol-specific stress caused by electrophilic quinones.</text>
</comment>
<dbReference type="InterPro" id="IPR029039">
    <property type="entry name" value="Flavoprotein-like_sf"/>
</dbReference>
<feature type="domain" description="Flavodoxin-like fold" evidence="7">
    <location>
        <begin position="11"/>
        <end position="204"/>
    </location>
</feature>
<dbReference type="GO" id="GO:0016652">
    <property type="term" value="F:oxidoreductase activity, acting on NAD(P)H as acceptor"/>
    <property type="evidence" value="ECO:0007669"/>
    <property type="project" value="UniProtKB-UniRule"/>
</dbReference>
<dbReference type="PANTHER" id="PTHR43741:SF2">
    <property type="entry name" value="FMN-DEPENDENT NADH:QUINONE OXIDOREDUCTASE"/>
    <property type="match status" value="1"/>
</dbReference>
<dbReference type="PANTHER" id="PTHR43741">
    <property type="entry name" value="FMN-DEPENDENT NADH-AZOREDUCTASE 1"/>
    <property type="match status" value="1"/>
</dbReference>
<comment type="catalytic activity">
    <reaction evidence="6">
        <text>2 a quinone + NADH + H(+) = 2 a 1,4-benzosemiquinone + NAD(+)</text>
        <dbReference type="Rhea" id="RHEA:65952"/>
        <dbReference type="ChEBI" id="CHEBI:15378"/>
        <dbReference type="ChEBI" id="CHEBI:57540"/>
        <dbReference type="ChEBI" id="CHEBI:57945"/>
        <dbReference type="ChEBI" id="CHEBI:132124"/>
        <dbReference type="ChEBI" id="CHEBI:134225"/>
    </reaction>
</comment>
<dbReference type="AlphaFoldDB" id="A0A1M5QN59"/>
<feature type="binding site" evidence="6">
    <location>
        <position position="17"/>
    </location>
    <ligand>
        <name>FMN</name>
        <dbReference type="ChEBI" id="CHEBI:58210"/>
    </ligand>
</feature>
<dbReference type="GO" id="GO:0009055">
    <property type="term" value="F:electron transfer activity"/>
    <property type="evidence" value="ECO:0007669"/>
    <property type="project" value="UniProtKB-UniRule"/>
</dbReference>
<dbReference type="InterPro" id="IPR023048">
    <property type="entry name" value="NADH:quinone_OxRdtase_FMN_depd"/>
</dbReference>
<gene>
    <name evidence="6" type="primary">azoR</name>
    <name evidence="8" type="ORF">SAMN04488068_2722</name>
</gene>
<feature type="binding site" evidence="6">
    <location>
        <begin position="147"/>
        <end position="150"/>
    </location>
    <ligand>
        <name>FMN</name>
        <dbReference type="ChEBI" id="CHEBI:58210"/>
    </ligand>
</feature>
<dbReference type="InterPro" id="IPR050104">
    <property type="entry name" value="FMN-dep_NADH:Q_OxRdtase_AzoR1"/>
</dbReference>
<comment type="cofactor">
    <cofactor evidence="6">
        <name>FMN</name>
        <dbReference type="ChEBI" id="CHEBI:58210"/>
    </cofactor>
    <text evidence="6">Binds 1 FMN per subunit.</text>
</comment>
<comment type="caution">
    <text evidence="6">Lacks conserved residue(s) required for the propagation of feature annotation.</text>
</comment>
<evidence type="ECO:0000256" key="1">
    <source>
        <dbReference type="ARBA" id="ARBA00022630"/>
    </source>
</evidence>
<dbReference type="GO" id="GO:0016655">
    <property type="term" value="F:oxidoreductase activity, acting on NAD(P)H, quinone or similar compound as acceptor"/>
    <property type="evidence" value="ECO:0007669"/>
    <property type="project" value="InterPro"/>
</dbReference>
<dbReference type="Pfam" id="PF02525">
    <property type="entry name" value="Flavodoxin_2"/>
    <property type="match status" value="1"/>
</dbReference>
<evidence type="ECO:0000256" key="4">
    <source>
        <dbReference type="ARBA" id="ARBA00023027"/>
    </source>
</evidence>
<evidence type="ECO:0000313" key="9">
    <source>
        <dbReference type="Proteomes" id="UP000199758"/>
    </source>
</evidence>
<comment type="function">
    <text evidence="6">Also exhibits azoreductase activity. Catalyzes the reductive cleavage of the azo bond in aromatic azo compounds to the corresponding amines.</text>
</comment>
<evidence type="ECO:0000313" key="8">
    <source>
        <dbReference type="EMBL" id="SHH15482.1"/>
    </source>
</evidence>
<dbReference type="RefSeq" id="WP_072898330.1">
    <property type="nucleotide sequence ID" value="NZ_FQWZ01000006.1"/>
</dbReference>
<organism evidence="8 9">
    <name type="scientific">Hydrocarboniphaga daqingensis</name>
    <dbReference type="NCBI Taxonomy" id="490188"/>
    <lineage>
        <taxon>Bacteria</taxon>
        <taxon>Pseudomonadati</taxon>
        <taxon>Pseudomonadota</taxon>
        <taxon>Gammaproteobacteria</taxon>
        <taxon>Nevskiales</taxon>
        <taxon>Nevskiaceae</taxon>
        <taxon>Hydrocarboniphaga</taxon>
    </lineage>
</organism>
<keyword evidence="4 6" id="KW-0520">NAD</keyword>
<evidence type="ECO:0000256" key="3">
    <source>
        <dbReference type="ARBA" id="ARBA00023002"/>
    </source>
</evidence>
<protein>
    <recommendedName>
        <fullName evidence="6">FMN dependent NADH:quinone oxidoreductase</fullName>
        <ecNumber evidence="6">1.6.5.-</ecNumber>
    </recommendedName>
    <alternativeName>
        <fullName evidence="6">Azo-dye reductase</fullName>
    </alternativeName>
    <alternativeName>
        <fullName evidence="6">FMN-dependent NADH-azo compound oxidoreductase</fullName>
    </alternativeName>
    <alternativeName>
        <fullName evidence="6">FMN-dependent NADH-azoreductase</fullName>
        <ecNumber evidence="6">1.7.1.17</ecNumber>
    </alternativeName>
</protein>
<comment type="subunit">
    <text evidence="6">Homodimer.</text>
</comment>
<keyword evidence="9" id="KW-1185">Reference proteome</keyword>
<dbReference type="Gene3D" id="3.40.50.360">
    <property type="match status" value="1"/>
</dbReference>
<keyword evidence="1 6" id="KW-0285">Flavoprotein</keyword>
<dbReference type="GO" id="GO:0010181">
    <property type="term" value="F:FMN binding"/>
    <property type="evidence" value="ECO:0007669"/>
    <property type="project" value="UniProtKB-UniRule"/>
</dbReference>
<accession>A0A1M5QN59</accession>
<dbReference type="Proteomes" id="UP000199758">
    <property type="component" value="Unassembled WGS sequence"/>
</dbReference>
<feature type="binding site" evidence="6">
    <location>
        <begin position="103"/>
        <end position="106"/>
    </location>
    <ligand>
        <name>FMN</name>
        <dbReference type="ChEBI" id="CHEBI:58210"/>
    </ligand>
</feature>
<keyword evidence="3 6" id="KW-0560">Oxidoreductase</keyword>
<dbReference type="EC" id="1.6.5.-" evidence="6"/>
<comment type="catalytic activity">
    <reaction evidence="5">
        <text>N,N-dimethyl-1,4-phenylenediamine + anthranilate + 2 NAD(+) = 2-(4-dimethylaminophenyl)diazenylbenzoate + 2 NADH + 2 H(+)</text>
        <dbReference type="Rhea" id="RHEA:55872"/>
        <dbReference type="ChEBI" id="CHEBI:15378"/>
        <dbReference type="ChEBI" id="CHEBI:15783"/>
        <dbReference type="ChEBI" id="CHEBI:16567"/>
        <dbReference type="ChEBI" id="CHEBI:57540"/>
        <dbReference type="ChEBI" id="CHEBI:57945"/>
        <dbReference type="ChEBI" id="CHEBI:71579"/>
        <dbReference type="EC" id="1.7.1.17"/>
    </reaction>
    <physiologicalReaction direction="right-to-left" evidence="5">
        <dbReference type="Rhea" id="RHEA:55874"/>
    </physiologicalReaction>
</comment>
<reference evidence="8 9" key="1">
    <citation type="submission" date="2016-11" db="EMBL/GenBank/DDBJ databases">
        <authorList>
            <person name="Jaros S."/>
            <person name="Januszkiewicz K."/>
            <person name="Wedrychowicz H."/>
        </authorList>
    </citation>
    <scope>NUCLEOTIDE SEQUENCE [LARGE SCALE GENOMIC DNA]</scope>
    <source>
        <strain evidence="8 9">CGMCC 1.7049</strain>
    </source>
</reference>
<dbReference type="EMBL" id="FQWZ01000006">
    <property type="protein sequence ID" value="SHH15482.1"/>
    <property type="molecule type" value="Genomic_DNA"/>
</dbReference>
<comment type="similarity">
    <text evidence="6">Belongs to the azoreductase type 1 family.</text>
</comment>
<dbReference type="HAMAP" id="MF_01216">
    <property type="entry name" value="Azoreductase_type1"/>
    <property type="match status" value="1"/>
</dbReference>